<evidence type="ECO:0000256" key="2">
    <source>
        <dbReference type="SAM" id="Phobius"/>
    </source>
</evidence>
<evidence type="ECO:0008006" key="5">
    <source>
        <dbReference type="Google" id="ProtNLM"/>
    </source>
</evidence>
<proteinExistence type="predicted"/>
<reference evidence="3 4" key="1">
    <citation type="submission" date="2018-09" db="EMBL/GenBank/DDBJ databases">
        <title>Genome sequencing of Nocardioides immobilis CCTCC AB 2017083 for comparison to Nocardioides silvaticus.</title>
        <authorList>
            <person name="Li C."/>
            <person name="Wang G."/>
        </authorList>
    </citation>
    <scope>NUCLEOTIDE SEQUENCE [LARGE SCALE GENOMIC DNA]</scope>
    <source>
        <strain evidence="3 4">CCTCC AB 2017083</strain>
    </source>
</reference>
<feature type="compositionally biased region" description="Pro residues" evidence="1">
    <location>
        <begin position="140"/>
        <end position="150"/>
    </location>
</feature>
<dbReference type="Proteomes" id="UP000283644">
    <property type="component" value="Unassembled WGS sequence"/>
</dbReference>
<keyword evidence="4" id="KW-1185">Reference proteome</keyword>
<keyword evidence="2" id="KW-1133">Transmembrane helix</keyword>
<evidence type="ECO:0000256" key="1">
    <source>
        <dbReference type="SAM" id="MobiDB-lite"/>
    </source>
</evidence>
<name>A0A417Y462_9ACTN</name>
<comment type="caution">
    <text evidence="3">The sequence shown here is derived from an EMBL/GenBank/DDBJ whole genome shotgun (WGS) entry which is preliminary data.</text>
</comment>
<protein>
    <recommendedName>
        <fullName evidence="5">DUF4878 domain-containing protein</fullName>
    </recommendedName>
</protein>
<feature type="compositionally biased region" description="Low complexity" evidence="1">
    <location>
        <begin position="151"/>
        <end position="163"/>
    </location>
</feature>
<dbReference type="EMBL" id="QXGH01000013">
    <property type="protein sequence ID" value="RHW27385.1"/>
    <property type="molecule type" value="Genomic_DNA"/>
</dbReference>
<dbReference type="RefSeq" id="WP_118925005.1">
    <property type="nucleotide sequence ID" value="NZ_QXGH01000013.1"/>
</dbReference>
<dbReference type="AlphaFoldDB" id="A0A417Y462"/>
<feature type="region of interest" description="Disordered" evidence="1">
    <location>
        <begin position="118"/>
        <end position="163"/>
    </location>
</feature>
<organism evidence="3 4">
    <name type="scientific">Nocardioides immobilis</name>
    <dbReference type="NCBI Taxonomy" id="2049295"/>
    <lineage>
        <taxon>Bacteria</taxon>
        <taxon>Bacillati</taxon>
        <taxon>Actinomycetota</taxon>
        <taxon>Actinomycetes</taxon>
        <taxon>Propionibacteriales</taxon>
        <taxon>Nocardioidaceae</taxon>
        <taxon>Nocardioides</taxon>
    </lineage>
</organism>
<sequence length="314" mass="33727">MTLQARLAELITARGAEVLADPGEFRAALDDYLTDEEISPGDRNVLVDAVRLDAVRRLLGLLDQGSDPRAAINEAGLALARERGSDDPRRSLRATALLGYAVGRIDEDVVRSFEFTRAPARPTPPPYVPDPASGVVPPTRVVPPTPPPTSAPAAAAPAPASWPVPAAAPGSGGRRRMPIVIGAAAVAVLLVAGLAVWWFALRGETPEEGLEEWFSAGSCEEAADRMTGSIKQMLEDQIDDEGGICAAFTDYSIEYDVVSVDENGDRATVKIEGTEYYDGTDETVPDEEEFSATFDLRRIDGEWLVSDIHWPDDE</sequence>
<keyword evidence="2" id="KW-0812">Transmembrane</keyword>
<gene>
    <name evidence="3" type="ORF">D0Z08_09560</name>
</gene>
<accession>A0A417Y462</accession>
<feature type="transmembrane region" description="Helical" evidence="2">
    <location>
        <begin position="179"/>
        <end position="200"/>
    </location>
</feature>
<evidence type="ECO:0000313" key="3">
    <source>
        <dbReference type="EMBL" id="RHW27385.1"/>
    </source>
</evidence>
<keyword evidence="2" id="KW-0472">Membrane</keyword>
<evidence type="ECO:0000313" key="4">
    <source>
        <dbReference type="Proteomes" id="UP000283644"/>
    </source>
</evidence>